<gene>
    <name evidence="1" type="ORF">NTEN_LOCUS20296</name>
</gene>
<organism evidence="1 2">
    <name type="scientific">Nesidiocoris tenuis</name>
    <dbReference type="NCBI Taxonomy" id="355587"/>
    <lineage>
        <taxon>Eukaryota</taxon>
        <taxon>Metazoa</taxon>
        <taxon>Ecdysozoa</taxon>
        <taxon>Arthropoda</taxon>
        <taxon>Hexapoda</taxon>
        <taxon>Insecta</taxon>
        <taxon>Pterygota</taxon>
        <taxon>Neoptera</taxon>
        <taxon>Paraneoptera</taxon>
        <taxon>Hemiptera</taxon>
        <taxon>Heteroptera</taxon>
        <taxon>Panheteroptera</taxon>
        <taxon>Cimicomorpha</taxon>
        <taxon>Miridae</taxon>
        <taxon>Dicyphina</taxon>
        <taxon>Nesidiocoris</taxon>
    </lineage>
</organism>
<protein>
    <submittedName>
        <fullName evidence="1">Uncharacterized protein</fullName>
    </submittedName>
</protein>
<evidence type="ECO:0000313" key="1">
    <source>
        <dbReference type="EMBL" id="CAB0015959.1"/>
    </source>
</evidence>
<keyword evidence="2" id="KW-1185">Reference proteome</keyword>
<reference evidence="1 2" key="1">
    <citation type="submission" date="2020-02" db="EMBL/GenBank/DDBJ databases">
        <authorList>
            <person name="Ferguson B K."/>
        </authorList>
    </citation>
    <scope>NUCLEOTIDE SEQUENCE [LARGE SCALE GENOMIC DNA]</scope>
</reference>
<proteinExistence type="predicted"/>
<dbReference type="AlphaFoldDB" id="A0A6H5HNM7"/>
<name>A0A6H5HNM7_9HEMI</name>
<sequence>MDRTYAKLDPALVVVILCLFSPAVNSQRPKRARLAAATTVVALKVVLEVGLEDLVDQLLLANMAPLRDLGERDSAAEPPPANMVLLRDLGERDLAAEPPPANMVHLKVPGDLVELLKGQAADSEVELLLANMVHLKDPEAADSAPLKDRAADSAVPRLANMVHLKGRAADSAVPHPANTVHLRAVVQYRAGLEPATEPLKGPEAGVLHPHTCHPRTAVVTREGGNPAETDLEVKIEIYVQLKFSSQTLQKLNHNVIINMNINNNKMNLIYSHSFN</sequence>
<accession>A0A6H5HNM7</accession>
<evidence type="ECO:0000313" key="2">
    <source>
        <dbReference type="Proteomes" id="UP000479000"/>
    </source>
</evidence>
<dbReference type="Proteomes" id="UP000479000">
    <property type="component" value="Unassembled WGS sequence"/>
</dbReference>
<dbReference type="EMBL" id="CADCXU010029790">
    <property type="protein sequence ID" value="CAB0015959.1"/>
    <property type="molecule type" value="Genomic_DNA"/>
</dbReference>